<dbReference type="RefSeq" id="WP_079727281.1">
    <property type="nucleotide sequence ID" value="NZ_FUZP01000001.1"/>
</dbReference>
<evidence type="ECO:0000256" key="9">
    <source>
        <dbReference type="ARBA" id="ARBA00023136"/>
    </source>
</evidence>
<protein>
    <submittedName>
        <fullName evidence="12">Arsenite efflux membrane protein ArsB</fullName>
    </submittedName>
</protein>
<evidence type="ECO:0000256" key="4">
    <source>
        <dbReference type="ARBA" id="ARBA00022448"/>
    </source>
</evidence>
<keyword evidence="5" id="KW-1003">Cell membrane</keyword>
<dbReference type="PANTHER" id="PTHR43302:SF5">
    <property type="entry name" value="TRANSPORTER ARSB-RELATED"/>
    <property type="match status" value="1"/>
</dbReference>
<evidence type="ECO:0000256" key="3">
    <source>
        <dbReference type="ARBA" id="ARBA00009843"/>
    </source>
</evidence>
<dbReference type="GO" id="GO:0046685">
    <property type="term" value="P:response to arsenic-containing substance"/>
    <property type="evidence" value="ECO:0007669"/>
    <property type="project" value="UniProtKB-KW"/>
</dbReference>
<keyword evidence="4" id="KW-0813">Transport</keyword>
<dbReference type="AlphaFoldDB" id="A0A1T5J4L9"/>
<evidence type="ECO:0000259" key="11">
    <source>
        <dbReference type="Pfam" id="PF03600"/>
    </source>
</evidence>
<feature type="transmembrane region" description="Helical" evidence="10">
    <location>
        <begin position="221"/>
        <end position="240"/>
    </location>
</feature>
<evidence type="ECO:0000256" key="8">
    <source>
        <dbReference type="ARBA" id="ARBA00022989"/>
    </source>
</evidence>
<keyword evidence="6 10" id="KW-0812">Transmembrane</keyword>
<keyword evidence="7" id="KW-0059">Arsenical resistance</keyword>
<evidence type="ECO:0000313" key="12">
    <source>
        <dbReference type="EMBL" id="SKC46193.1"/>
    </source>
</evidence>
<organism evidence="12 13">
    <name type="scientific">Okibacterium fritillariae</name>
    <dbReference type="NCBI Taxonomy" id="123320"/>
    <lineage>
        <taxon>Bacteria</taxon>
        <taxon>Bacillati</taxon>
        <taxon>Actinomycetota</taxon>
        <taxon>Actinomycetes</taxon>
        <taxon>Micrococcales</taxon>
        <taxon>Microbacteriaceae</taxon>
        <taxon>Okibacterium</taxon>
    </lineage>
</organism>
<dbReference type="PRINTS" id="PR00758">
    <property type="entry name" value="ARSENICPUMP"/>
</dbReference>
<sequence length="383" mass="40101">MKTALVGAVLLVLGLAAWAFGILDGTEVLALTDRIWPVLLFVVAITVVAELADQAGVFQSIAGHAARLARGRTVVLWLFVVLMAVVSTAFLSLDTTAVLLTPIVVVLARRIGVSPLPFALTTVWLANTASLFLPVSNLTNLLAEHRLGGVGPLGFLALSYAPAIVGVIVPVIVLAIVYRRPLSGRFTVDAAAPASDRLLFVTSAVVLVVLLPLLVSGLPVWLPASAAALVLIAVTAWRNPRVLRFDLVPWQLIVLASGLFLSMAALHNVGLGAFLEQVAGTGNSPADLLRLSASAGVGANLVDNLPAYLALEPAATSPDRLIALLIGVNLGPLVTPWASLATLLWHQRLTAMDVRISWTRYALLGLIVAPLTVVGATLALAFL</sequence>
<dbReference type="Pfam" id="PF03600">
    <property type="entry name" value="CitMHS"/>
    <property type="match status" value="1"/>
</dbReference>
<evidence type="ECO:0000256" key="10">
    <source>
        <dbReference type="SAM" id="Phobius"/>
    </source>
</evidence>
<comment type="similarity">
    <text evidence="3">Belongs to the CitM (TC 2.A.11) transporter family.</text>
</comment>
<comment type="subcellular location">
    <subcellularLocation>
        <location evidence="1">Cell membrane</location>
        <topology evidence="1">Multi-pass membrane protein</topology>
    </subcellularLocation>
</comment>
<keyword evidence="8 10" id="KW-1133">Transmembrane helix</keyword>
<dbReference type="STRING" id="123320.SAMN06309945_1199"/>
<dbReference type="InterPro" id="IPR004680">
    <property type="entry name" value="Cit_transptr-like_dom"/>
</dbReference>
<feature type="transmembrane region" description="Helical" evidence="10">
    <location>
        <begin position="35"/>
        <end position="52"/>
    </location>
</feature>
<evidence type="ECO:0000256" key="2">
    <source>
        <dbReference type="ARBA" id="ARBA00006433"/>
    </source>
</evidence>
<dbReference type="InterPro" id="IPR000802">
    <property type="entry name" value="Arsenical_pump_ArsB"/>
</dbReference>
<dbReference type="Proteomes" id="UP000190857">
    <property type="component" value="Unassembled WGS sequence"/>
</dbReference>
<evidence type="ECO:0000256" key="7">
    <source>
        <dbReference type="ARBA" id="ARBA00022849"/>
    </source>
</evidence>
<proteinExistence type="inferred from homology"/>
<evidence type="ECO:0000256" key="5">
    <source>
        <dbReference type="ARBA" id="ARBA00022475"/>
    </source>
</evidence>
<comment type="similarity">
    <text evidence="2">Belongs to the ArsB family.</text>
</comment>
<feature type="transmembrane region" description="Helical" evidence="10">
    <location>
        <begin position="118"/>
        <end position="135"/>
    </location>
</feature>
<feature type="transmembrane region" description="Helical" evidence="10">
    <location>
        <begin position="321"/>
        <end position="346"/>
    </location>
</feature>
<feature type="transmembrane region" description="Helical" evidence="10">
    <location>
        <begin position="73"/>
        <end position="91"/>
    </location>
</feature>
<keyword evidence="9 10" id="KW-0472">Membrane</keyword>
<dbReference type="PANTHER" id="PTHR43302">
    <property type="entry name" value="TRANSPORTER ARSB-RELATED"/>
    <property type="match status" value="1"/>
</dbReference>
<dbReference type="EMBL" id="FUZP01000001">
    <property type="protein sequence ID" value="SKC46193.1"/>
    <property type="molecule type" value="Genomic_DNA"/>
</dbReference>
<name>A0A1T5J4L9_9MICO</name>
<reference evidence="12 13" key="1">
    <citation type="submission" date="2017-02" db="EMBL/GenBank/DDBJ databases">
        <authorList>
            <person name="Peterson S.W."/>
        </authorList>
    </citation>
    <scope>NUCLEOTIDE SEQUENCE [LARGE SCALE GENOMIC DNA]</scope>
    <source>
        <strain evidence="12 13">VKM Ac-2059</strain>
    </source>
</reference>
<dbReference type="GO" id="GO:0005886">
    <property type="term" value="C:plasma membrane"/>
    <property type="evidence" value="ECO:0007669"/>
    <property type="project" value="UniProtKB-SubCell"/>
</dbReference>
<feature type="transmembrane region" description="Helical" evidence="10">
    <location>
        <begin position="358"/>
        <end position="382"/>
    </location>
</feature>
<keyword evidence="13" id="KW-1185">Reference proteome</keyword>
<feature type="domain" description="Citrate transporter-like" evidence="11">
    <location>
        <begin position="3"/>
        <end position="338"/>
    </location>
</feature>
<evidence type="ECO:0000313" key="13">
    <source>
        <dbReference type="Proteomes" id="UP000190857"/>
    </source>
</evidence>
<dbReference type="GO" id="GO:0015105">
    <property type="term" value="F:arsenite transmembrane transporter activity"/>
    <property type="evidence" value="ECO:0007669"/>
    <property type="project" value="InterPro"/>
</dbReference>
<feature type="transmembrane region" description="Helical" evidence="10">
    <location>
        <begin position="155"/>
        <end position="178"/>
    </location>
</feature>
<dbReference type="OrthoDB" id="9774335at2"/>
<gene>
    <name evidence="12" type="ORF">SAMN06309945_1199</name>
</gene>
<feature type="transmembrane region" description="Helical" evidence="10">
    <location>
        <begin position="198"/>
        <end position="215"/>
    </location>
</feature>
<evidence type="ECO:0000256" key="6">
    <source>
        <dbReference type="ARBA" id="ARBA00022692"/>
    </source>
</evidence>
<accession>A0A1T5J4L9</accession>
<feature type="transmembrane region" description="Helical" evidence="10">
    <location>
        <begin position="252"/>
        <end position="275"/>
    </location>
</feature>
<evidence type="ECO:0000256" key="1">
    <source>
        <dbReference type="ARBA" id="ARBA00004651"/>
    </source>
</evidence>